<dbReference type="EMBL" id="CP080997">
    <property type="protein sequence ID" value="QZA08395.1"/>
    <property type="molecule type" value="Genomic_DNA"/>
</dbReference>
<proteinExistence type="predicted"/>
<dbReference type="RefSeq" id="WP_220695589.1">
    <property type="nucleotide sequence ID" value="NZ_CP080997.1"/>
</dbReference>
<dbReference type="KEGG" id="mher:K3U94_03500"/>
<sequence>MNYVLPPERDSIKEMVNARLCDAIDSDGERLTVEWRGGTKHLHVISMPTQSLLYNPDTHRIRAQRSMNPELDHELYANPWSEKAQGYLDYLLKCLPSAPDKVDPDFIALRDNLETFGQKDPGLITVEGVLVNGNTRCAALRELNEQHIRVAVLPESATWDDINEVELSLQLRKEYRRDYSYINQLLAINEQLERGRAPEDIARQFHIKTKTLEKDRWVYATIVEAIERSKAVGGSSLRLIDFEDHKEKLHELHRVYQKLALTDPSAAEALKETRLALLVLGFSKTDLRLAEDTFFDDYLAAKLPPELQPKTVGDPSAPTSIPGLKGVTLTSTAGQAEAKARAFANELLQASAIARSTDADTESITSAAAKIESAKKAVDRALEPAGRAARLQKRKLAAPERLSDAVDDIQLCVKDLAEARATSAIDEDAFDDAVVELHKALQALGKEAARTFPEPGDGVAWLLGVISAKADPADG</sequence>
<gene>
    <name evidence="1" type="ORF">K3U94_03500</name>
</gene>
<reference evidence="1" key="1">
    <citation type="submission" date="2021-08" db="EMBL/GenBank/DDBJ databases">
        <title>Whole genome sequencing of non-tuberculosis mycobacteria type-strains.</title>
        <authorList>
            <person name="Igarashi Y."/>
            <person name="Osugi A."/>
            <person name="Mitarai S."/>
        </authorList>
    </citation>
    <scope>NUCLEOTIDE SEQUENCE</scope>
    <source>
        <strain evidence="1">JCM 30995</strain>
    </source>
</reference>
<organism evidence="1 2">
    <name type="scientific">Mycolicibacter heraklionensis</name>
    <dbReference type="NCBI Taxonomy" id="512402"/>
    <lineage>
        <taxon>Bacteria</taxon>
        <taxon>Bacillati</taxon>
        <taxon>Actinomycetota</taxon>
        <taxon>Actinomycetes</taxon>
        <taxon>Mycobacteriales</taxon>
        <taxon>Mycobacteriaceae</taxon>
        <taxon>Mycolicibacter</taxon>
    </lineage>
</organism>
<evidence type="ECO:0000313" key="2">
    <source>
        <dbReference type="Proteomes" id="UP000825008"/>
    </source>
</evidence>
<dbReference type="Proteomes" id="UP000825008">
    <property type="component" value="Chromosome"/>
</dbReference>
<dbReference type="AlphaFoldDB" id="A0A9X7WJG1"/>
<accession>A0A9X7WJG1</accession>
<name>A0A9X7WJG1_9MYCO</name>
<evidence type="ECO:0000313" key="1">
    <source>
        <dbReference type="EMBL" id="QZA08395.1"/>
    </source>
</evidence>
<protein>
    <submittedName>
        <fullName evidence="1">Uncharacterized protein</fullName>
    </submittedName>
</protein>